<reference evidence="15 16" key="1">
    <citation type="submission" date="2020-08" db="EMBL/GenBank/DDBJ databases">
        <title>Sequencing the genomes of 1000 actinobacteria strains.</title>
        <authorList>
            <person name="Klenk H.-P."/>
        </authorList>
    </citation>
    <scope>NUCLEOTIDE SEQUENCE [LARGE SCALE GENOMIC DNA]</scope>
    <source>
        <strain evidence="15 16">DSM 44936</strain>
    </source>
</reference>
<evidence type="ECO:0000256" key="7">
    <source>
        <dbReference type="ARBA" id="ARBA00023277"/>
    </source>
</evidence>
<dbReference type="CDD" id="cd06548">
    <property type="entry name" value="GH18_chitinase"/>
    <property type="match status" value="1"/>
</dbReference>
<dbReference type="InterPro" id="IPR008979">
    <property type="entry name" value="Galactose-bd-like_sf"/>
</dbReference>
<dbReference type="PANTHER" id="PTHR11177:SF317">
    <property type="entry name" value="CHITINASE 12-RELATED"/>
    <property type="match status" value="1"/>
</dbReference>
<dbReference type="InterPro" id="IPR021720">
    <property type="entry name" value="Malectin_dom"/>
</dbReference>
<keyword evidence="7" id="KW-0119">Carbohydrate metabolism</keyword>
<dbReference type="Gene3D" id="2.60.120.430">
    <property type="entry name" value="Galactose-binding lectin"/>
    <property type="match status" value="1"/>
</dbReference>
<feature type="chain" id="PRO_5030702124" description="chitinase" evidence="12">
    <location>
        <begin position="28"/>
        <end position="757"/>
    </location>
</feature>
<feature type="signal peptide" evidence="12">
    <location>
        <begin position="1"/>
        <end position="27"/>
    </location>
</feature>
<keyword evidence="9" id="KW-0624">Polysaccharide degradation</keyword>
<dbReference type="Proteomes" id="UP000555564">
    <property type="component" value="Unassembled WGS sequence"/>
</dbReference>
<dbReference type="Pfam" id="PF00704">
    <property type="entry name" value="Glyco_hydro_18"/>
    <property type="match status" value="1"/>
</dbReference>
<dbReference type="SMART" id="SM00060">
    <property type="entry name" value="FN3"/>
    <property type="match status" value="2"/>
</dbReference>
<evidence type="ECO:0000256" key="11">
    <source>
        <dbReference type="SAM" id="MobiDB-lite"/>
    </source>
</evidence>
<evidence type="ECO:0000256" key="1">
    <source>
        <dbReference type="ARBA" id="ARBA00000822"/>
    </source>
</evidence>
<keyword evidence="5 10" id="KW-0378">Hydrolase</keyword>
<dbReference type="SUPFAM" id="SSF49265">
    <property type="entry name" value="Fibronectin type III"/>
    <property type="match status" value="1"/>
</dbReference>
<dbReference type="InterPro" id="IPR001579">
    <property type="entry name" value="Glyco_hydro_18_chit_AS"/>
</dbReference>
<dbReference type="SMART" id="SM00636">
    <property type="entry name" value="Glyco_18"/>
    <property type="match status" value="1"/>
</dbReference>
<feature type="region of interest" description="Disordered" evidence="11">
    <location>
        <begin position="281"/>
        <end position="305"/>
    </location>
</feature>
<dbReference type="InterPro" id="IPR013783">
    <property type="entry name" value="Ig-like_fold"/>
</dbReference>
<dbReference type="InterPro" id="IPR011583">
    <property type="entry name" value="Chitinase_II/V-like_cat"/>
</dbReference>
<dbReference type="AlphaFoldDB" id="A0A7X0II80"/>
<dbReference type="Pfam" id="PF11721">
    <property type="entry name" value="Malectin"/>
    <property type="match status" value="1"/>
</dbReference>
<feature type="domain" description="GH18" evidence="14">
    <location>
        <begin position="388"/>
        <end position="757"/>
    </location>
</feature>
<comment type="caution">
    <text evidence="15">The sequence shown here is derived from an EMBL/GenBank/DDBJ whole genome shotgun (WGS) entry which is preliminary data.</text>
</comment>
<evidence type="ECO:0000313" key="15">
    <source>
        <dbReference type="EMBL" id="MBB6475435.1"/>
    </source>
</evidence>
<accession>A0A7X0II80</accession>
<evidence type="ECO:0000256" key="4">
    <source>
        <dbReference type="ARBA" id="ARBA00022729"/>
    </source>
</evidence>
<evidence type="ECO:0000256" key="6">
    <source>
        <dbReference type="ARBA" id="ARBA00023024"/>
    </source>
</evidence>
<dbReference type="Gene3D" id="3.10.50.10">
    <property type="match status" value="1"/>
</dbReference>
<dbReference type="GO" id="GO:0008843">
    <property type="term" value="F:endochitinase activity"/>
    <property type="evidence" value="ECO:0007669"/>
    <property type="project" value="UniProtKB-EC"/>
</dbReference>
<name>A0A7X0II80_9ACTN</name>
<keyword evidence="4 12" id="KW-0732">Signal</keyword>
<dbReference type="Gene3D" id="3.20.20.80">
    <property type="entry name" value="Glycosidases"/>
    <property type="match status" value="1"/>
</dbReference>
<dbReference type="SUPFAM" id="SSF51445">
    <property type="entry name" value="(Trans)glycosidases"/>
    <property type="match status" value="1"/>
</dbReference>
<evidence type="ECO:0000256" key="5">
    <source>
        <dbReference type="ARBA" id="ARBA00022801"/>
    </source>
</evidence>
<keyword evidence="8 10" id="KW-0326">Glycosidase</keyword>
<dbReference type="PROSITE" id="PS51910">
    <property type="entry name" value="GH18_2"/>
    <property type="match status" value="1"/>
</dbReference>
<gene>
    <name evidence="15" type="ORF">BJ992_004866</name>
</gene>
<dbReference type="CDD" id="cd00063">
    <property type="entry name" value="FN3"/>
    <property type="match status" value="2"/>
</dbReference>
<dbReference type="PROSITE" id="PS50853">
    <property type="entry name" value="FN3"/>
    <property type="match status" value="2"/>
</dbReference>
<proteinExistence type="inferred from homology"/>
<dbReference type="InterPro" id="IPR050314">
    <property type="entry name" value="Glycosyl_Hydrlase_18"/>
</dbReference>
<dbReference type="EC" id="3.2.1.14" evidence="3"/>
<dbReference type="PANTHER" id="PTHR11177">
    <property type="entry name" value="CHITINASE"/>
    <property type="match status" value="1"/>
</dbReference>
<dbReference type="EMBL" id="JACHIU010000001">
    <property type="protein sequence ID" value="MBB6475435.1"/>
    <property type="molecule type" value="Genomic_DNA"/>
</dbReference>
<comment type="similarity">
    <text evidence="2">Belongs to the glycosyl hydrolase 18 family. Chitinase class II subfamily.</text>
</comment>
<dbReference type="InterPro" id="IPR029070">
    <property type="entry name" value="Chitinase_insertion_sf"/>
</dbReference>
<evidence type="ECO:0000259" key="14">
    <source>
        <dbReference type="PROSITE" id="PS51910"/>
    </source>
</evidence>
<dbReference type="InterPro" id="IPR036116">
    <property type="entry name" value="FN3_sf"/>
</dbReference>
<evidence type="ECO:0000256" key="2">
    <source>
        <dbReference type="ARBA" id="ARBA00009121"/>
    </source>
</evidence>
<dbReference type="SUPFAM" id="SSF49785">
    <property type="entry name" value="Galactose-binding domain-like"/>
    <property type="match status" value="1"/>
</dbReference>
<dbReference type="GO" id="GO:0000272">
    <property type="term" value="P:polysaccharide catabolic process"/>
    <property type="evidence" value="ECO:0007669"/>
    <property type="project" value="UniProtKB-KW"/>
</dbReference>
<dbReference type="Pfam" id="PF00041">
    <property type="entry name" value="fn3"/>
    <property type="match status" value="2"/>
</dbReference>
<dbReference type="GO" id="GO:0008061">
    <property type="term" value="F:chitin binding"/>
    <property type="evidence" value="ECO:0007669"/>
    <property type="project" value="InterPro"/>
</dbReference>
<comment type="catalytic activity">
    <reaction evidence="1">
        <text>Random endo-hydrolysis of N-acetyl-beta-D-glucosaminide (1-&gt;4)-beta-linkages in chitin and chitodextrins.</text>
        <dbReference type="EC" id="3.2.1.14"/>
    </reaction>
</comment>
<feature type="domain" description="Fibronectin type-III" evidence="13">
    <location>
        <begin position="202"/>
        <end position="287"/>
    </location>
</feature>
<dbReference type="FunFam" id="2.60.40.10:FF:001114">
    <property type="entry name" value="Chitinase A1"/>
    <property type="match status" value="2"/>
</dbReference>
<organism evidence="15 16">
    <name type="scientific">Sphaerisporangium rubeum</name>
    <dbReference type="NCBI Taxonomy" id="321317"/>
    <lineage>
        <taxon>Bacteria</taxon>
        <taxon>Bacillati</taxon>
        <taxon>Actinomycetota</taxon>
        <taxon>Actinomycetes</taxon>
        <taxon>Streptosporangiales</taxon>
        <taxon>Streptosporangiaceae</taxon>
        <taxon>Sphaerisporangium</taxon>
    </lineage>
</organism>
<dbReference type="PROSITE" id="PS01095">
    <property type="entry name" value="GH18_1"/>
    <property type="match status" value="1"/>
</dbReference>
<evidence type="ECO:0000256" key="12">
    <source>
        <dbReference type="SAM" id="SignalP"/>
    </source>
</evidence>
<feature type="domain" description="Fibronectin type-III" evidence="13">
    <location>
        <begin position="297"/>
        <end position="382"/>
    </location>
</feature>
<evidence type="ECO:0000313" key="16">
    <source>
        <dbReference type="Proteomes" id="UP000555564"/>
    </source>
</evidence>
<evidence type="ECO:0000256" key="9">
    <source>
        <dbReference type="ARBA" id="ARBA00023326"/>
    </source>
</evidence>
<dbReference type="RefSeq" id="WP_184984747.1">
    <property type="nucleotide sequence ID" value="NZ_BAAALO010000052.1"/>
</dbReference>
<keyword evidence="16" id="KW-1185">Reference proteome</keyword>
<keyword evidence="6" id="KW-0146">Chitin degradation</keyword>
<dbReference type="GO" id="GO:0006032">
    <property type="term" value="P:chitin catabolic process"/>
    <property type="evidence" value="ECO:0007669"/>
    <property type="project" value="UniProtKB-KW"/>
</dbReference>
<dbReference type="InterPro" id="IPR003961">
    <property type="entry name" value="FN3_dom"/>
</dbReference>
<evidence type="ECO:0000256" key="3">
    <source>
        <dbReference type="ARBA" id="ARBA00012729"/>
    </source>
</evidence>
<evidence type="ECO:0000256" key="10">
    <source>
        <dbReference type="RuleBase" id="RU000489"/>
    </source>
</evidence>
<dbReference type="SUPFAM" id="SSF54556">
    <property type="entry name" value="Chitinase insertion domain"/>
    <property type="match status" value="1"/>
</dbReference>
<dbReference type="Gene3D" id="2.60.40.10">
    <property type="entry name" value="Immunoglobulins"/>
    <property type="match status" value="2"/>
</dbReference>
<protein>
    <recommendedName>
        <fullName evidence="3">chitinase</fullName>
        <ecNumber evidence="3">3.2.1.14</ecNumber>
    </recommendedName>
</protein>
<feature type="compositionally biased region" description="Low complexity" evidence="11">
    <location>
        <begin position="197"/>
        <end position="210"/>
    </location>
</feature>
<feature type="region of interest" description="Disordered" evidence="11">
    <location>
        <begin position="191"/>
        <end position="210"/>
    </location>
</feature>
<evidence type="ECO:0000256" key="8">
    <source>
        <dbReference type="ARBA" id="ARBA00023295"/>
    </source>
</evidence>
<dbReference type="InterPro" id="IPR017853">
    <property type="entry name" value="GH"/>
</dbReference>
<evidence type="ECO:0000259" key="13">
    <source>
        <dbReference type="PROSITE" id="PS50853"/>
    </source>
</evidence>
<sequence>MKRRFLARFLAAAATLLMPLGAVVAMAPGALGAVTVPVRANAGGPAFTDGSGNSWVADKAYSSGNWGYDTSYGTGSTGGAIAGTTDDALYQNYNTFNGWTGYKFDVANGTYQVTLKMVEDWANAAGQRRFDVRAEGTTVLTAFDIFASCGALTACDRTFSVTVSDGQLNLQFNMNGGANYATVSAVAVTGGSGGGDTTAPSTPGNLRSTATTSSSVSLAWNASTDNVGVTGYNVYRGSTLVTTVTGTTYTDSGLSASTTYTYTVRARDAAGNLSAASNQISATTQSTGGGDTTAPSTPGSLRSTATTSSSVSLAWNASTDNVGVTGYNVYRGGTLVTTVTGTTYTDSGLSASTTYTYTVRARDAAGNLSAASNQISATTQNGGGGGGNKLLGYFVQWGVYQRAYHVKNIDTSGSAAKLGYINYAFGNVTNGQCVIGDSYADYDRAYSAAESVDGVADTWDAGALRGSFNQLRKLKAKYPGIKVLWSFGGWTWSGGFAQAAANPTAFANSCYNLVEDPRWADVFDGIDIDWEYPNACGLSCDSSGSAAFRNLMSALRTRFGQNYLVTAAITADGSNGGKIDAADYGGAAQYVNWYNVMTYDYFGAFAPQGPTAPHSPLTSYTGIPQAGFNSDAAIQKLKSKGVPASKLLLGIGFYGRGWTGVTQSTPGGSATGAAPGTYEAGIEDYKVLKTRCPATGTVAGTAYAYCGNQWWSYDTPSTIGGKMSYSRDQGLGGAFFWELSGDTTGGELITAMKNGLG</sequence>
<dbReference type="InterPro" id="IPR001223">
    <property type="entry name" value="Glyco_hydro18_cat"/>
</dbReference>